<dbReference type="Proteomes" id="UP000094313">
    <property type="component" value="Chromosome"/>
</dbReference>
<proteinExistence type="predicted"/>
<organism evidence="2 3">
    <name type="scientific">Pedobacter steynii</name>
    <dbReference type="NCBI Taxonomy" id="430522"/>
    <lineage>
        <taxon>Bacteria</taxon>
        <taxon>Pseudomonadati</taxon>
        <taxon>Bacteroidota</taxon>
        <taxon>Sphingobacteriia</taxon>
        <taxon>Sphingobacteriales</taxon>
        <taxon>Sphingobacteriaceae</taxon>
        <taxon>Pedobacter</taxon>
    </lineage>
</organism>
<sequence length="151" mass="17071">MNTQIKITMKKLILILLFSSIVIGTHAQEPFNPLADKEITQEIMRSVVILIGLYLISTFILTLIRLFLTDRLKRTLVEKGADEPIITALLPKNKNEKSEALKWFTLLSAIALGFTVSSFYQPLGIHSVIIMTVSVALGFLAHYLIMRWLNN</sequence>
<feature type="transmembrane region" description="Helical" evidence="1">
    <location>
        <begin position="125"/>
        <end position="145"/>
    </location>
</feature>
<protein>
    <submittedName>
        <fullName evidence="2">Uncharacterized protein</fullName>
    </submittedName>
</protein>
<accession>A0A1D7QE85</accession>
<evidence type="ECO:0000313" key="3">
    <source>
        <dbReference type="Proteomes" id="UP000094313"/>
    </source>
</evidence>
<keyword evidence="1" id="KW-1133">Transmembrane helix</keyword>
<keyword evidence="1" id="KW-0812">Transmembrane</keyword>
<dbReference type="EMBL" id="CP017141">
    <property type="protein sequence ID" value="AOM77003.1"/>
    <property type="molecule type" value="Genomic_DNA"/>
</dbReference>
<gene>
    <name evidence="2" type="ORF">BFS30_07375</name>
</gene>
<name>A0A1D7QE85_9SPHI</name>
<feature type="transmembrane region" description="Helical" evidence="1">
    <location>
        <begin position="43"/>
        <end position="68"/>
    </location>
</feature>
<keyword evidence="3" id="KW-1185">Reference proteome</keyword>
<keyword evidence="1" id="KW-0472">Membrane</keyword>
<dbReference type="KEGG" id="psty:BFS30_07375"/>
<feature type="transmembrane region" description="Helical" evidence="1">
    <location>
        <begin position="100"/>
        <end position="119"/>
    </location>
</feature>
<dbReference type="AlphaFoldDB" id="A0A1D7QE85"/>
<evidence type="ECO:0000256" key="1">
    <source>
        <dbReference type="SAM" id="Phobius"/>
    </source>
</evidence>
<evidence type="ECO:0000313" key="2">
    <source>
        <dbReference type="EMBL" id="AOM77003.1"/>
    </source>
</evidence>
<reference evidence="2 3" key="1">
    <citation type="submission" date="2016-08" db="EMBL/GenBank/DDBJ databases">
        <authorList>
            <person name="Seilhamer J.J."/>
        </authorList>
    </citation>
    <scope>NUCLEOTIDE SEQUENCE [LARGE SCALE GENOMIC DNA]</scope>
    <source>
        <strain evidence="2 3">DX4</strain>
    </source>
</reference>